<dbReference type="SUPFAM" id="SSF46689">
    <property type="entry name" value="Homeodomain-like"/>
    <property type="match status" value="1"/>
</dbReference>
<keyword evidence="1 2" id="KW-0238">DNA-binding</keyword>
<dbReference type="EMBL" id="JANIGP010000006">
    <property type="protein sequence ID" value="MCY0108914.1"/>
    <property type="molecule type" value="Genomic_DNA"/>
</dbReference>
<dbReference type="Proteomes" id="UP001207830">
    <property type="component" value="Unassembled WGS sequence"/>
</dbReference>
<comment type="caution">
    <text evidence="4">The sequence shown here is derived from an EMBL/GenBank/DDBJ whole genome shotgun (WGS) entry which is preliminary data.</text>
</comment>
<dbReference type="SUPFAM" id="SSF48498">
    <property type="entry name" value="Tetracyclin repressor-like, C-terminal domain"/>
    <property type="match status" value="1"/>
</dbReference>
<feature type="domain" description="HTH tetR-type" evidence="3">
    <location>
        <begin position="11"/>
        <end position="71"/>
    </location>
</feature>
<proteinExistence type="predicted"/>
<dbReference type="PANTHER" id="PTHR30055">
    <property type="entry name" value="HTH-TYPE TRANSCRIPTIONAL REGULATOR RUTR"/>
    <property type="match status" value="1"/>
</dbReference>
<keyword evidence="5" id="KW-1185">Reference proteome</keyword>
<name>A0ABT3YTS0_9PSED</name>
<evidence type="ECO:0000313" key="4">
    <source>
        <dbReference type="EMBL" id="MCY0108914.1"/>
    </source>
</evidence>
<evidence type="ECO:0000256" key="2">
    <source>
        <dbReference type="PROSITE-ProRule" id="PRU00335"/>
    </source>
</evidence>
<dbReference type="Pfam" id="PF21351">
    <property type="entry name" value="TetR_C_41"/>
    <property type="match status" value="1"/>
</dbReference>
<dbReference type="InterPro" id="IPR050109">
    <property type="entry name" value="HTH-type_TetR-like_transc_reg"/>
</dbReference>
<organism evidence="4 5">
    <name type="scientific">Pseudomonas monsensis</name>
    <dbReference type="NCBI Taxonomy" id="2745509"/>
    <lineage>
        <taxon>Bacteria</taxon>
        <taxon>Pseudomonadati</taxon>
        <taxon>Pseudomonadota</taxon>
        <taxon>Gammaproteobacteria</taxon>
        <taxon>Pseudomonadales</taxon>
        <taxon>Pseudomonadaceae</taxon>
        <taxon>Pseudomonas</taxon>
    </lineage>
</organism>
<dbReference type="PANTHER" id="PTHR30055:SF223">
    <property type="entry name" value="HTH-TYPE TRANSCRIPTIONAL REGULATOR UIDR"/>
    <property type="match status" value="1"/>
</dbReference>
<gene>
    <name evidence="4" type="ORF">NQF78_11360</name>
</gene>
<dbReference type="InterPro" id="IPR036271">
    <property type="entry name" value="Tet_transcr_reg_TetR-rel_C_sf"/>
</dbReference>
<dbReference type="InterPro" id="IPR001647">
    <property type="entry name" value="HTH_TetR"/>
</dbReference>
<feature type="DNA-binding region" description="H-T-H motif" evidence="2">
    <location>
        <begin position="34"/>
        <end position="53"/>
    </location>
</feature>
<evidence type="ECO:0000256" key="1">
    <source>
        <dbReference type="ARBA" id="ARBA00023125"/>
    </source>
</evidence>
<dbReference type="PRINTS" id="PR00455">
    <property type="entry name" value="HTHTETR"/>
</dbReference>
<dbReference type="PROSITE" id="PS50977">
    <property type="entry name" value="HTH_TETR_2"/>
    <property type="match status" value="1"/>
</dbReference>
<evidence type="ECO:0000313" key="5">
    <source>
        <dbReference type="Proteomes" id="UP001207830"/>
    </source>
</evidence>
<dbReference type="InterPro" id="IPR009057">
    <property type="entry name" value="Homeodomain-like_sf"/>
</dbReference>
<reference evidence="4 5" key="1">
    <citation type="submission" date="2022-07" db="EMBL/GenBank/DDBJ databases">
        <title>Characterization of plant growth promoting rhizobacteria (PGPR) for use as bioinoculants in agriculture.</title>
        <authorList>
            <person name="Hassen A.I."/>
            <person name="Pierneef R."/>
        </authorList>
    </citation>
    <scope>NUCLEOTIDE SEQUENCE [LARGE SCALE GENOMIC DNA]</scope>
    <source>
        <strain evidence="4 5">SARCC-3054</strain>
    </source>
</reference>
<dbReference type="RefSeq" id="WP_222832701.1">
    <property type="nucleotide sequence ID" value="NZ_JANIGP010000006.1"/>
</dbReference>
<accession>A0ABT3YTS0</accession>
<evidence type="ECO:0000259" key="3">
    <source>
        <dbReference type="PROSITE" id="PS50977"/>
    </source>
</evidence>
<sequence length="198" mass="22067">MVRRNRAEMIEDTRARLLAAGREAFTRLGYAQASMDDFTAGAGLTRGALYHHFGDKKGLLAAVVEQIDAEMEARLSAISDAAPDQWEGFWGRCRAFLQMAQEKDIQRIVLQEAPAVLGAVSVEEQQHCIASMRDILRRLQLKGVVRELDAEALARLVYGALTEASLWIARAEEGTERLTQSLQTLELMLQGVRVDPDR</sequence>
<dbReference type="Gene3D" id="1.10.357.10">
    <property type="entry name" value="Tetracycline Repressor, domain 2"/>
    <property type="match status" value="1"/>
</dbReference>
<dbReference type="InterPro" id="IPR049484">
    <property type="entry name" value="Rv0078-like_C"/>
</dbReference>
<protein>
    <submittedName>
        <fullName evidence="4">TetR/AcrR family transcriptional regulator</fullName>
    </submittedName>
</protein>
<dbReference type="Pfam" id="PF00440">
    <property type="entry name" value="TetR_N"/>
    <property type="match status" value="1"/>
</dbReference>